<dbReference type="KEGG" id="tot:TOT_010001138"/>
<feature type="chain" id="PRO_5003778327" evidence="1">
    <location>
        <begin position="24"/>
        <end position="274"/>
    </location>
</feature>
<evidence type="ECO:0000313" key="3">
    <source>
        <dbReference type="Proteomes" id="UP000003786"/>
    </source>
</evidence>
<name>J4DNW8_THEOR</name>
<dbReference type="AlphaFoldDB" id="J4DNW8"/>
<organism evidence="2 3">
    <name type="scientific">Theileria orientalis strain Shintoku</name>
    <dbReference type="NCBI Taxonomy" id="869250"/>
    <lineage>
        <taxon>Eukaryota</taxon>
        <taxon>Sar</taxon>
        <taxon>Alveolata</taxon>
        <taxon>Apicomplexa</taxon>
        <taxon>Aconoidasida</taxon>
        <taxon>Piroplasmida</taxon>
        <taxon>Theileriidae</taxon>
        <taxon>Theileria</taxon>
    </lineage>
</organism>
<evidence type="ECO:0000313" key="2">
    <source>
        <dbReference type="EMBL" id="BAM39684.1"/>
    </source>
</evidence>
<keyword evidence="1" id="KW-0732">Signal</keyword>
<proteinExistence type="predicted"/>
<evidence type="ECO:0000256" key="1">
    <source>
        <dbReference type="SAM" id="SignalP"/>
    </source>
</evidence>
<dbReference type="VEuPathDB" id="PiroplasmaDB:TOT_010001138"/>
<feature type="signal peptide" evidence="1">
    <location>
        <begin position="1"/>
        <end position="23"/>
    </location>
</feature>
<dbReference type="GeneID" id="20713949"/>
<sequence length="274" mass="31903">MKVVLGLVLVSTAISGLTGTAEGDSEQKNIVETKITESFKDMYAHLGYVSHYIGKRASEIAENHKINEKVLKRIQELSSRNCAILGLKDREQIPYLKSTRELNEKYKEGKEETYRDLKKVESDIGKALRNISEMVKIWKRHFEGRTESSDWKRELARNEYVYPLLFNDYLLIFYEIAGKIVEAYKVEPREADGEEMYAKGIFLEGLKAESRRKGFVSAKEDMEFADLTKSTFVPNTLLLERVFYDMERQIPECSDQMETVMSVFHKYKRNMELM</sequence>
<protein>
    <submittedName>
        <fullName evidence="2">Uncharacterized protein</fullName>
    </submittedName>
</protein>
<dbReference type="Proteomes" id="UP000003786">
    <property type="component" value="Chromosome 1"/>
</dbReference>
<gene>
    <name evidence="2" type="ORF">TOT_010001138</name>
</gene>
<dbReference type="EMBL" id="AP011946">
    <property type="protein sequence ID" value="BAM39684.1"/>
    <property type="molecule type" value="Genomic_DNA"/>
</dbReference>
<accession>J4DNW8</accession>
<dbReference type="OrthoDB" id="10416565at2759"/>
<dbReference type="OMA" id="LIYQHYN"/>
<dbReference type="eggNOG" id="ENOG502QXQP">
    <property type="taxonomic scope" value="Eukaryota"/>
</dbReference>
<reference evidence="2 3" key="1">
    <citation type="journal article" date="2012" name="MBio">
        <title>Comparative genome analysis of three eukaryotic parasites with differing abilities to transform leukocytes reveals key mediators of Theileria-induced leukocyte transformation.</title>
        <authorList>
            <person name="Hayashida K."/>
            <person name="Hara Y."/>
            <person name="Abe T."/>
            <person name="Yamasaki C."/>
            <person name="Toyoda A."/>
            <person name="Kosuge T."/>
            <person name="Suzuki Y."/>
            <person name="Sato Y."/>
            <person name="Kawashima S."/>
            <person name="Katayama T."/>
            <person name="Wakaguri H."/>
            <person name="Inoue N."/>
            <person name="Homma K."/>
            <person name="Tada-Umezaki M."/>
            <person name="Yagi Y."/>
            <person name="Fujii Y."/>
            <person name="Habara T."/>
            <person name="Kanehisa M."/>
            <person name="Watanabe H."/>
            <person name="Ito K."/>
            <person name="Gojobori T."/>
            <person name="Sugawara H."/>
            <person name="Imanishi T."/>
            <person name="Weir W."/>
            <person name="Gardner M."/>
            <person name="Pain A."/>
            <person name="Shiels B."/>
            <person name="Hattori M."/>
            <person name="Nene V."/>
            <person name="Sugimoto C."/>
        </authorList>
    </citation>
    <scope>NUCLEOTIDE SEQUENCE [LARGE SCALE GENOMIC DNA]</scope>
    <source>
        <strain evidence="2 3">Shintoku</strain>
    </source>
</reference>
<keyword evidence="3" id="KW-1185">Reference proteome</keyword>
<dbReference type="RefSeq" id="XP_009689985.1">
    <property type="nucleotide sequence ID" value="XM_009691690.1"/>
</dbReference>